<proteinExistence type="predicted"/>
<protein>
    <submittedName>
        <fullName evidence="1">Uncharacterized protein</fullName>
    </submittedName>
</protein>
<accession>A0A0F9KBD2</accession>
<reference evidence="1" key="1">
    <citation type="journal article" date="2015" name="Nature">
        <title>Complex archaea that bridge the gap between prokaryotes and eukaryotes.</title>
        <authorList>
            <person name="Spang A."/>
            <person name="Saw J.H."/>
            <person name="Jorgensen S.L."/>
            <person name="Zaremba-Niedzwiedzka K."/>
            <person name="Martijn J."/>
            <person name="Lind A.E."/>
            <person name="van Eijk R."/>
            <person name="Schleper C."/>
            <person name="Guy L."/>
            <person name="Ettema T.J."/>
        </authorList>
    </citation>
    <scope>NUCLEOTIDE SEQUENCE</scope>
</reference>
<organism evidence="1">
    <name type="scientific">marine sediment metagenome</name>
    <dbReference type="NCBI Taxonomy" id="412755"/>
    <lineage>
        <taxon>unclassified sequences</taxon>
        <taxon>metagenomes</taxon>
        <taxon>ecological metagenomes</taxon>
    </lineage>
</organism>
<dbReference type="EMBL" id="LAZR01009543">
    <property type="protein sequence ID" value="KKM71991.1"/>
    <property type="molecule type" value="Genomic_DNA"/>
</dbReference>
<dbReference type="AlphaFoldDB" id="A0A0F9KBD2"/>
<name>A0A0F9KBD2_9ZZZZ</name>
<gene>
    <name evidence="1" type="ORF">LCGC14_1424960</name>
</gene>
<evidence type="ECO:0000313" key="1">
    <source>
        <dbReference type="EMBL" id="KKM71991.1"/>
    </source>
</evidence>
<comment type="caution">
    <text evidence="1">The sequence shown here is derived from an EMBL/GenBank/DDBJ whole genome shotgun (WGS) entry which is preliminary data.</text>
</comment>
<sequence>MRRCDLRSGYVVEYRNGDRRMVIGRRLWGQVEGGCALDEFRSDLTDKDGCKSMDIMKVWTRLLLIPKDFAHIKEPDWTRESTIKILVDDKEIILSAETTENIRKELG</sequence>